<evidence type="ECO:0000256" key="4">
    <source>
        <dbReference type="ARBA" id="ARBA00022729"/>
    </source>
</evidence>
<reference evidence="7" key="1">
    <citation type="journal article" date="2019" name="Int. J. Syst. Evol. Microbiol.">
        <title>The Global Catalogue of Microorganisms (GCM) 10K type strain sequencing project: providing services to taxonomists for standard genome sequencing and annotation.</title>
        <authorList>
            <consortium name="The Broad Institute Genomics Platform"/>
            <consortium name="The Broad Institute Genome Sequencing Center for Infectious Disease"/>
            <person name="Wu L."/>
            <person name="Ma J."/>
        </authorList>
    </citation>
    <scope>NUCLEOTIDE SEQUENCE [LARGE SCALE GENOMIC DNA]</scope>
    <source>
        <strain evidence="7">JCM 14370</strain>
    </source>
</reference>
<feature type="signal peptide" evidence="5">
    <location>
        <begin position="1"/>
        <end position="24"/>
    </location>
</feature>
<keyword evidence="4 5" id="KW-0732">Signal</keyword>
<gene>
    <name evidence="6" type="ORF">GCM10008938_31960</name>
</gene>
<dbReference type="PANTHER" id="PTHR43649:SF31">
    <property type="entry name" value="SN-GLYCEROL-3-PHOSPHATE-BINDING PERIPLASMIC PROTEIN UGPB"/>
    <property type="match status" value="1"/>
</dbReference>
<protein>
    <submittedName>
        <fullName evidence="6">ABC transporter substrate-binding protein</fullName>
    </submittedName>
</protein>
<sequence length="426" mass="46461">MKTPRTLQALSALTLVLLTTSAFAQSKTKVTIMTWEGNSTNQSIMNALSDFEKQNPDIDVELVNVPAGGYDQARNGLIQAKKLPDLFWVGNDQVLDYARQGILFDWSKYAAKEKALMARFAPGSIDNYKLDGKLYGLPSLMNTYGYFYNADLFKQAGVPLPKANWTYREFFDAARKLTVKDGNRTVRYGVYGPLNGIETLSQYSLSAGGVALADRILNTSKVTITPQMVEGAKMWSAAIKDGIVTPRTYPSDGMTEVFLSGKIPMLGAGQWLASGFLDSKPNFKWGFAPMPIVKNKVHILDAVGIASPSYIKNPDAVWKVLKYLDTKAWEKVLVDAPVAPAAYVPASKPYYDKLKAAGVSSLASSVDAMVRAQSKVGVRFLAPAWSGKANDVIGAVYNDIISGNVDIQNGLDKMAADINTLIQKSH</sequence>
<dbReference type="InterPro" id="IPR050490">
    <property type="entry name" value="Bact_solute-bd_prot1"/>
</dbReference>
<dbReference type="RefSeq" id="WP_189004111.1">
    <property type="nucleotide sequence ID" value="NZ_BMOD01000013.1"/>
</dbReference>
<dbReference type="Pfam" id="PF01547">
    <property type="entry name" value="SBP_bac_1"/>
    <property type="match status" value="1"/>
</dbReference>
<comment type="subcellular location">
    <subcellularLocation>
        <location evidence="1">Cell envelope</location>
    </subcellularLocation>
</comment>
<comment type="similarity">
    <text evidence="2">Belongs to the bacterial solute-binding protein 1 family.</text>
</comment>
<evidence type="ECO:0000256" key="5">
    <source>
        <dbReference type="SAM" id="SignalP"/>
    </source>
</evidence>
<evidence type="ECO:0000313" key="7">
    <source>
        <dbReference type="Proteomes" id="UP000632222"/>
    </source>
</evidence>
<dbReference type="Proteomes" id="UP000632222">
    <property type="component" value="Unassembled WGS sequence"/>
</dbReference>
<accession>A0ABQ2D2I9</accession>
<keyword evidence="7" id="KW-1185">Reference proteome</keyword>
<dbReference type="EMBL" id="BMOD01000013">
    <property type="protein sequence ID" value="GGJ43295.1"/>
    <property type="molecule type" value="Genomic_DNA"/>
</dbReference>
<evidence type="ECO:0000256" key="1">
    <source>
        <dbReference type="ARBA" id="ARBA00004196"/>
    </source>
</evidence>
<dbReference type="PANTHER" id="PTHR43649">
    <property type="entry name" value="ARABINOSE-BINDING PROTEIN-RELATED"/>
    <property type="match status" value="1"/>
</dbReference>
<keyword evidence="3" id="KW-0813">Transport</keyword>
<evidence type="ECO:0000313" key="6">
    <source>
        <dbReference type="EMBL" id="GGJ43295.1"/>
    </source>
</evidence>
<evidence type="ECO:0000256" key="2">
    <source>
        <dbReference type="ARBA" id="ARBA00008520"/>
    </source>
</evidence>
<dbReference type="Gene3D" id="3.40.190.10">
    <property type="entry name" value="Periplasmic binding protein-like II"/>
    <property type="match status" value="1"/>
</dbReference>
<dbReference type="CDD" id="cd13585">
    <property type="entry name" value="PBP2_TMBP_like"/>
    <property type="match status" value="1"/>
</dbReference>
<evidence type="ECO:0000256" key="3">
    <source>
        <dbReference type="ARBA" id="ARBA00022448"/>
    </source>
</evidence>
<feature type="chain" id="PRO_5045592922" evidence="5">
    <location>
        <begin position="25"/>
        <end position="426"/>
    </location>
</feature>
<dbReference type="SUPFAM" id="SSF53850">
    <property type="entry name" value="Periplasmic binding protein-like II"/>
    <property type="match status" value="1"/>
</dbReference>
<organism evidence="6 7">
    <name type="scientific">Deinococcus roseus</name>
    <dbReference type="NCBI Taxonomy" id="392414"/>
    <lineage>
        <taxon>Bacteria</taxon>
        <taxon>Thermotogati</taxon>
        <taxon>Deinococcota</taxon>
        <taxon>Deinococci</taxon>
        <taxon>Deinococcales</taxon>
        <taxon>Deinococcaceae</taxon>
        <taxon>Deinococcus</taxon>
    </lineage>
</organism>
<proteinExistence type="inferred from homology"/>
<dbReference type="InterPro" id="IPR006059">
    <property type="entry name" value="SBP"/>
</dbReference>
<name>A0ABQ2D2I9_9DEIO</name>
<comment type="caution">
    <text evidence="6">The sequence shown here is derived from an EMBL/GenBank/DDBJ whole genome shotgun (WGS) entry which is preliminary data.</text>
</comment>